<dbReference type="EMBL" id="NMTY01000032">
    <property type="protein sequence ID" value="PDX80170.1"/>
    <property type="molecule type" value="Genomic_DNA"/>
</dbReference>
<dbReference type="RefSeq" id="WP_097840171.1">
    <property type="nucleotide sequence ID" value="NZ_NMTY01000032.1"/>
</dbReference>
<proteinExistence type="predicted"/>
<comment type="caution">
    <text evidence="1">The sequence shown here is derived from an EMBL/GenBank/DDBJ whole genome shotgun (WGS) entry which is preliminary data.</text>
</comment>
<reference evidence="1 2" key="1">
    <citation type="journal article" date="2017" name="Front. Microbiol.">
        <title>New Insights into the Diversity of the Genus Faecalibacterium.</title>
        <authorList>
            <person name="Benevides L."/>
            <person name="Burman S."/>
            <person name="Martin R."/>
            <person name="Robert V."/>
            <person name="Thomas M."/>
            <person name="Miquel S."/>
            <person name="Chain F."/>
            <person name="Sokol H."/>
            <person name="Bermudez-Humaran L.G."/>
            <person name="Morrison M."/>
            <person name="Langella P."/>
            <person name="Azevedo V.A."/>
            <person name="Chatel J.M."/>
            <person name="Soares S."/>
        </authorList>
    </citation>
    <scope>NUCLEOTIDE SEQUENCE [LARGE SCALE GENOMIC DNA]</scope>
    <source>
        <strain evidence="1 2">CNCM I 4575</strain>
    </source>
</reference>
<dbReference type="Proteomes" id="UP000220005">
    <property type="component" value="Unassembled WGS sequence"/>
</dbReference>
<name>A0A2A7ALX8_9FIRM</name>
<dbReference type="AlphaFoldDB" id="A0A2A7ALX8"/>
<accession>A0A2A7ALX8</accession>
<gene>
    <name evidence="1" type="ORF">CGS58_13175</name>
</gene>
<evidence type="ECO:0000313" key="2">
    <source>
        <dbReference type="Proteomes" id="UP000220005"/>
    </source>
</evidence>
<organism evidence="1 2">
    <name type="scientific">Faecalibacterium prausnitzii</name>
    <dbReference type="NCBI Taxonomy" id="853"/>
    <lineage>
        <taxon>Bacteria</taxon>
        <taxon>Bacillati</taxon>
        <taxon>Bacillota</taxon>
        <taxon>Clostridia</taxon>
        <taxon>Eubacteriales</taxon>
        <taxon>Oscillospiraceae</taxon>
        <taxon>Faecalibacterium</taxon>
    </lineage>
</organism>
<protein>
    <submittedName>
        <fullName evidence="1">Uncharacterized protein</fullName>
    </submittedName>
</protein>
<sequence>MPRKLPTRPTNDISQNFNSGVIGIFSAEDVAEIGHQPKLKLKKKLSTMYEEQRLGINRLYLSRQNLAEIVRVVRVPRAPVPISSQDVAQTEDGQHYRIDTVQIVEGCHPAAMDISLRAVEEDFDARLKEDKTDEVE</sequence>
<evidence type="ECO:0000313" key="1">
    <source>
        <dbReference type="EMBL" id="PDX80170.1"/>
    </source>
</evidence>